<reference evidence="1" key="1">
    <citation type="journal article" date="2013" name="Environ. Microbiol.">
        <title>Microbiota from the distal guts of lean and obese adolescents exhibit partial functional redundancy besides clear differences in community structure.</title>
        <authorList>
            <person name="Ferrer M."/>
            <person name="Ruiz A."/>
            <person name="Lanza F."/>
            <person name="Haange S.B."/>
            <person name="Oberbach A."/>
            <person name="Till H."/>
            <person name="Bargiela R."/>
            <person name="Campoy C."/>
            <person name="Segura M.T."/>
            <person name="Richter M."/>
            <person name="von Bergen M."/>
            <person name="Seifert J."/>
            <person name="Suarez A."/>
        </authorList>
    </citation>
    <scope>NUCLEOTIDE SEQUENCE</scope>
</reference>
<accession>K1UNX0</accession>
<comment type="caution">
    <text evidence="1">The sequence shown here is derived from an EMBL/GenBank/DDBJ whole genome shotgun (WGS) entry which is preliminary data.</text>
</comment>
<sequence>MPLQLGRGRKGKIMYKVIKGARYNTETAKYLASWNAPYAVSDFKYYEETLYRTKAGNYFIHGEGHGASPYRKREPDGWTHGEKIIPMTYEQAKKWAEDHLDGGEYEAIFGNADSGADATLTVSASAMRKLQQIQSQSGKTIKAIIDDMVGV</sequence>
<proteinExistence type="predicted"/>
<dbReference type="EMBL" id="AJWY01004183">
    <property type="protein sequence ID" value="EKC73111.1"/>
    <property type="molecule type" value="Genomic_DNA"/>
</dbReference>
<name>K1UNX0_9ZZZZ</name>
<gene>
    <name evidence="1" type="ORF">LEA_06393</name>
</gene>
<evidence type="ECO:0000313" key="1">
    <source>
        <dbReference type="EMBL" id="EKC73111.1"/>
    </source>
</evidence>
<protein>
    <submittedName>
        <fullName evidence="1">Uncharacterized protein</fullName>
    </submittedName>
</protein>
<dbReference type="AlphaFoldDB" id="K1UNX0"/>
<organism evidence="1">
    <name type="scientific">human gut metagenome</name>
    <dbReference type="NCBI Taxonomy" id="408170"/>
    <lineage>
        <taxon>unclassified sequences</taxon>
        <taxon>metagenomes</taxon>
        <taxon>organismal metagenomes</taxon>
    </lineage>
</organism>